<dbReference type="SUPFAM" id="SSF51126">
    <property type="entry name" value="Pectin lyase-like"/>
    <property type="match status" value="1"/>
</dbReference>
<feature type="domain" description="PKD" evidence="6">
    <location>
        <begin position="1099"/>
        <end position="1185"/>
    </location>
</feature>
<organism evidence="7 8">
    <name type="scientific">Tectimicrobiota bacterium</name>
    <dbReference type="NCBI Taxonomy" id="2528274"/>
    <lineage>
        <taxon>Bacteria</taxon>
        <taxon>Pseudomonadati</taxon>
        <taxon>Nitrospinota/Tectimicrobiota group</taxon>
        <taxon>Candidatus Tectimicrobiota</taxon>
    </lineage>
</organism>
<evidence type="ECO:0000259" key="6">
    <source>
        <dbReference type="PROSITE" id="PS50093"/>
    </source>
</evidence>
<evidence type="ECO:0000313" key="7">
    <source>
        <dbReference type="EMBL" id="MBI4595486.1"/>
    </source>
</evidence>
<evidence type="ECO:0000256" key="5">
    <source>
        <dbReference type="ARBA" id="ARBA00023136"/>
    </source>
</evidence>
<dbReference type="Gene3D" id="2.60.40.10">
    <property type="entry name" value="Immunoglobulins"/>
    <property type="match status" value="7"/>
</dbReference>
<dbReference type="InterPro" id="IPR003961">
    <property type="entry name" value="FN3_dom"/>
</dbReference>
<dbReference type="SUPFAM" id="SSF63446">
    <property type="entry name" value="Type I dockerin domain"/>
    <property type="match status" value="1"/>
</dbReference>
<dbReference type="InterPro" id="IPR013783">
    <property type="entry name" value="Ig-like_fold"/>
</dbReference>
<dbReference type="Pfam" id="PF07705">
    <property type="entry name" value="CARDB"/>
    <property type="match status" value="1"/>
</dbReference>
<dbReference type="Gene3D" id="1.10.1330.10">
    <property type="entry name" value="Dockerin domain"/>
    <property type="match status" value="1"/>
</dbReference>
<evidence type="ECO:0000256" key="3">
    <source>
        <dbReference type="ARBA" id="ARBA00022737"/>
    </source>
</evidence>
<dbReference type="SUPFAM" id="SSF49299">
    <property type="entry name" value="PKD domain"/>
    <property type="match status" value="3"/>
</dbReference>
<dbReference type="InterPro" id="IPR022409">
    <property type="entry name" value="PKD/Chitinase_dom"/>
</dbReference>
<name>A0A933LQM9_UNCTE</name>
<proteinExistence type="predicted"/>
<dbReference type="GO" id="GO:0005261">
    <property type="term" value="F:monoatomic cation channel activity"/>
    <property type="evidence" value="ECO:0007669"/>
    <property type="project" value="TreeGrafter"/>
</dbReference>
<dbReference type="GO" id="GO:0000272">
    <property type="term" value="P:polysaccharide catabolic process"/>
    <property type="evidence" value="ECO:0007669"/>
    <property type="project" value="InterPro"/>
</dbReference>
<accession>A0A933LQM9</accession>
<keyword evidence="5" id="KW-0472">Membrane</keyword>
<dbReference type="GO" id="GO:0005886">
    <property type="term" value="C:plasma membrane"/>
    <property type="evidence" value="ECO:0007669"/>
    <property type="project" value="TreeGrafter"/>
</dbReference>
<dbReference type="InterPro" id="IPR059226">
    <property type="entry name" value="Choice_anch_Q_dom"/>
</dbReference>
<keyword evidence="4" id="KW-1133">Transmembrane helix</keyword>
<evidence type="ECO:0000256" key="4">
    <source>
        <dbReference type="ARBA" id="ARBA00022989"/>
    </source>
</evidence>
<evidence type="ECO:0000256" key="2">
    <source>
        <dbReference type="ARBA" id="ARBA00022692"/>
    </source>
</evidence>
<sequence length="1321" mass="138441">APLQDTDTIQVIIAVPPHAPVAVPGGPYKTTVGIPVTLDGNQSFDVDPTDYLTLFQWDLDGDWDFDASNGGKDVQGDKATASVIQWTFTSPGIYNIGLKVWDNGVLNNDVKLSHTAFTTVVVTANEAPSAVLPQNYTIPEGSFLTLDGRGSYDPNGNPIGAYLWDLNNDGLFDDATGPTVSYRWLDNGPYVAKLKVVDSVDSNLFSIASTTVQVTNVAPQVNAGNNQVIFGKLTVQVQGQFNDPAGDLDKPYTFLWKFGDGGTSVTLQASHAYQSAGSYAVTLEVTDKDGAKGSSSLNVLLVSNPVPQVLGASNGQVVLDWSSYMQPQGLAHYLIYQSDNAFSNVSGMASVQSLNAGVFQAVVGNLADGTTYYFAVVSSDGSGAFSPAVMSVAATPKTVDETPPLAVTGSQAKVLSGNRILLSWVPSVSPDVALYSIFGDNGTGTMDYATALATISHPGNSWTSSALTPGLTYRFGVRAADQSNNLESNANTVAVLLDYPDLKVGLGQAPASVSYGETASFTVDLTNQGNVEAKAPFNLGLYLNDQLKQTWPVTANIAAGQTKTLTLNWQVTALSSATPYNVKFVVDPEDLVVESDETNNESALKTLLINKVYFLNASAQPDFAIRGEVIKLSATATSSDDLSLLLGDNVVNVKATLWAKGVQVGAALVLTYDGEGKKFGYALSTGTLWGAFEVLFKLYDTSQNVLATAKQQILVGASDYYVDAAAGSDSLGDGSQGSPWKTITHALNQILSPTAVLHVRPGTYSTDSQEVFPLQMKAGVSLIGADNASAVIVGQADREVIVFSGNTPVNMTTALKNLTLKGGSIGIHLTSDVTLAPAIEHNTIEGNQVGILCASIGDCSPEIKNNAIRNNIKSAIEIRGTFDNVGGISAPVVVGNHLEGNDQGISLTLGGNSNMKTFQVEIRNNVIANHLKEGIAAVNSGGAWQSDTNMVLTLKNNLLAHNGSAALLFDAEGGPISGIIQNNTIADNGMGLKSVGASLTISNSIFWSNQVELEGVPSDQIGYSDIDNEVFQGINGNISVDPHFMDSSGGNYRLIASSALVDAGTSLNVDSTDLDGLPRPKDGDNNGEAVADMGAYEVQFYVYAGDDLTVKAGEVVGFTGSVWGDPSAYTFAWDFGDGTSSTEQNLSHAYTTMGVYLVRLVVKDSAGIEVSDQATITVIRPFNTLTVSKLGGGNGTVTSTPAGIDCGADCAAPFDLDLNVTLTALSDSKSHFGGWSGAYTDNSPTIAVTLETDKTVNATFCLIGDVNGDGFIGLEDAIMVLKVASGIYPAQNPQPCAEVNSSGKLTLADAIYILQVLSGIR</sequence>
<feature type="domain" description="PKD" evidence="6">
    <location>
        <begin position="155"/>
        <end position="219"/>
    </location>
</feature>
<dbReference type="Proteomes" id="UP000772181">
    <property type="component" value="Unassembled WGS sequence"/>
</dbReference>
<protein>
    <submittedName>
        <fullName evidence="7">PKD domain-containing protein</fullName>
    </submittedName>
</protein>
<dbReference type="InterPro" id="IPR036439">
    <property type="entry name" value="Dockerin_dom_sf"/>
</dbReference>
<keyword evidence="2" id="KW-0812">Transmembrane</keyword>
<dbReference type="CDD" id="cd00146">
    <property type="entry name" value="PKD"/>
    <property type="match status" value="4"/>
</dbReference>
<dbReference type="PANTHER" id="PTHR46730:SF4">
    <property type="entry name" value="POLYCYSTIC KIDNEY DISEASE PROTEIN 1-LIKE 1"/>
    <property type="match status" value="1"/>
</dbReference>
<gene>
    <name evidence="7" type="ORF">HY730_03805</name>
</gene>
<feature type="domain" description="PKD" evidence="6">
    <location>
        <begin position="251"/>
        <end position="299"/>
    </location>
</feature>
<dbReference type="Gene3D" id="3.30.1910.20">
    <property type="entry name" value="asparaginyl-tRNA synthetase, N-terminal domain"/>
    <property type="match status" value="1"/>
</dbReference>
<dbReference type="Pfam" id="PF07602">
    <property type="entry name" value="DUF1565"/>
    <property type="match status" value="1"/>
</dbReference>
<dbReference type="InterPro" id="IPR035986">
    <property type="entry name" value="PKD_dom_sf"/>
</dbReference>
<dbReference type="SMART" id="SM00710">
    <property type="entry name" value="PbH1"/>
    <property type="match status" value="7"/>
</dbReference>
<reference evidence="7" key="1">
    <citation type="submission" date="2020-07" db="EMBL/GenBank/DDBJ databases">
        <title>Huge and variable diversity of episymbiotic CPR bacteria and DPANN archaea in groundwater ecosystems.</title>
        <authorList>
            <person name="He C.Y."/>
            <person name="Keren R."/>
            <person name="Whittaker M."/>
            <person name="Farag I.F."/>
            <person name="Doudna J."/>
            <person name="Cate J.H.D."/>
            <person name="Banfield J.F."/>
        </authorList>
    </citation>
    <scope>NUCLEOTIDE SEQUENCE</scope>
    <source>
        <strain evidence="7">NC_groundwater_1482_Ag_S-0.65um_47_24</strain>
    </source>
</reference>
<dbReference type="InterPro" id="IPR011050">
    <property type="entry name" value="Pectin_lyase_fold/virulence"/>
</dbReference>
<dbReference type="PANTHER" id="PTHR46730">
    <property type="entry name" value="POLYCYSTIN-1"/>
    <property type="match status" value="1"/>
</dbReference>
<dbReference type="InterPro" id="IPR000601">
    <property type="entry name" value="PKD_dom"/>
</dbReference>
<dbReference type="Pfam" id="PF18911">
    <property type="entry name" value="PKD_4"/>
    <property type="match status" value="3"/>
</dbReference>
<dbReference type="SUPFAM" id="SSF49265">
    <property type="entry name" value="Fibronectin type III"/>
    <property type="match status" value="1"/>
</dbReference>
<feature type="non-terminal residue" evidence="7">
    <location>
        <position position="1"/>
    </location>
</feature>
<keyword evidence="3" id="KW-0677">Repeat</keyword>
<dbReference type="NCBIfam" id="NF041518">
    <property type="entry name" value="choice_anch_Q"/>
    <property type="match status" value="1"/>
</dbReference>
<comment type="caution">
    <text evidence="7">The sequence shown here is derived from an EMBL/GenBank/DDBJ whole genome shotgun (WGS) entry which is preliminary data.</text>
</comment>
<dbReference type="InterPro" id="IPR036116">
    <property type="entry name" value="FN3_sf"/>
</dbReference>
<dbReference type="InterPro" id="IPR006626">
    <property type="entry name" value="PbH1"/>
</dbReference>
<dbReference type="GO" id="GO:0006816">
    <property type="term" value="P:calcium ion transport"/>
    <property type="evidence" value="ECO:0007669"/>
    <property type="project" value="TreeGrafter"/>
</dbReference>
<dbReference type="EMBL" id="JACQWF010000171">
    <property type="protein sequence ID" value="MBI4595486.1"/>
    <property type="molecule type" value="Genomic_DNA"/>
</dbReference>
<dbReference type="InterPro" id="IPR011635">
    <property type="entry name" value="CARDB"/>
</dbReference>
<dbReference type="PROSITE" id="PS50093">
    <property type="entry name" value="PKD"/>
    <property type="match status" value="3"/>
</dbReference>
<dbReference type="SMART" id="SM00060">
    <property type="entry name" value="FN3"/>
    <property type="match status" value="2"/>
</dbReference>
<comment type="subcellular location">
    <subcellularLocation>
        <location evidence="1">Membrane</location>
        <topology evidence="1">Multi-pass membrane protein</topology>
    </subcellularLocation>
</comment>
<evidence type="ECO:0000313" key="8">
    <source>
        <dbReference type="Proteomes" id="UP000772181"/>
    </source>
</evidence>
<evidence type="ECO:0000256" key="1">
    <source>
        <dbReference type="ARBA" id="ARBA00004141"/>
    </source>
</evidence>
<dbReference type="InterPro" id="IPR011459">
    <property type="entry name" value="DUF1565"/>
</dbReference>
<dbReference type="SMART" id="SM00089">
    <property type="entry name" value="PKD"/>
    <property type="match status" value="4"/>
</dbReference>